<sequence length="81" mass="8826">MDKLKANGTTMLYVSHRMPEVFRLADHIQVLRDGGHVASWRSEDTTPSRPSPPWSAVNWAGSPAGPVPPSPPPNQPSRSRG</sequence>
<evidence type="ECO:0000256" key="1">
    <source>
        <dbReference type="SAM" id="MobiDB-lite"/>
    </source>
</evidence>
<dbReference type="EMBL" id="AP035768">
    <property type="protein sequence ID" value="BFO16085.1"/>
    <property type="molecule type" value="Genomic_DNA"/>
</dbReference>
<protein>
    <recommendedName>
        <fullName evidence="3">ABC transporter ATP-binding protein</fullName>
    </recommendedName>
</protein>
<reference evidence="2" key="1">
    <citation type="submission" date="2024-06" db="EMBL/GenBank/DDBJ databases">
        <authorList>
            <consortium name="consrtm"/>
            <person name="Uemura M."/>
            <person name="Terahara T."/>
        </authorList>
    </citation>
    <scope>NUCLEOTIDE SEQUENCE</scope>
    <source>
        <strain evidence="2">KM77-8</strain>
    </source>
</reference>
<dbReference type="SUPFAM" id="SSF52540">
    <property type="entry name" value="P-loop containing nucleoside triphosphate hydrolases"/>
    <property type="match status" value="1"/>
</dbReference>
<gene>
    <name evidence="2" type="ORF">SHKM778_24730</name>
</gene>
<feature type="compositionally biased region" description="Pro residues" evidence="1">
    <location>
        <begin position="65"/>
        <end position="75"/>
    </location>
</feature>
<evidence type="ECO:0000313" key="2">
    <source>
        <dbReference type="EMBL" id="BFO16085.1"/>
    </source>
</evidence>
<organism evidence="2">
    <name type="scientific">Streptomyces haneummycinicus</name>
    <dbReference type="NCBI Taxonomy" id="3074435"/>
    <lineage>
        <taxon>Bacteria</taxon>
        <taxon>Bacillati</taxon>
        <taxon>Actinomycetota</taxon>
        <taxon>Actinomycetes</taxon>
        <taxon>Kitasatosporales</taxon>
        <taxon>Streptomycetaceae</taxon>
        <taxon>Streptomyces</taxon>
    </lineage>
</organism>
<proteinExistence type="predicted"/>
<feature type="region of interest" description="Disordered" evidence="1">
    <location>
        <begin position="39"/>
        <end position="81"/>
    </location>
</feature>
<dbReference type="Gene3D" id="3.40.50.300">
    <property type="entry name" value="P-loop containing nucleotide triphosphate hydrolases"/>
    <property type="match status" value="1"/>
</dbReference>
<reference evidence="2" key="2">
    <citation type="submission" date="2024-07" db="EMBL/GenBank/DDBJ databases">
        <title>Streptomyces haneummycinica sp. nov., a new antibiotic-producing actinobacterium isolated from marine sediment.</title>
        <authorList>
            <person name="Uemura M."/>
            <person name="Hamada M."/>
            <person name="Hirano S."/>
            <person name="Kobayashi K."/>
            <person name="Ohshiro T."/>
            <person name="Kobayashi T."/>
            <person name="Terahara T."/>
        </authorList>
    </citation>
    <scope>NUCLEOTIDE SEQUENCE</scope>
    <source>
        <strain evidence="2">KM77-8</strain>
    </source>
</reference>
<name>A0AAT9HF78_9ACTN</name>
<accession>A0AAT9HF78</accession>
<dbReference type="AlphaFoldDB" id="A0AAT9HF78"/>
<evidence type="ECO:0008006" key="3">
    <source>
        <dbReference type="Google" id="ProtNLM"/>
    </source>
</evidence>
<dbReference type="InterPro" id="IPR027417">
    <property type="entry name" value="P-loop_NTPase"/>
</dbReference>